<comment type="caution">
    <text evidence="1">The sequence shown here is derived from an EMBL/GenBank/DDBJ whole genome shotgun (WGS) entry which is preliminary data.</text>
</comment>
<organism evidence="1 2">
    <name type="scientific">Pistacia integerrima</name>
    <dbReference type="NCBI Taxonomy" id="434235"/>
    <lineage>
        <taxon>Eukaryota</taxon>
        <taxon>Viridiplantae</taxon>
        <taxon>Streptophyta</taxon>
        <taxon>Embryophyta</taxon>
        <taxon>Tracheophyta</taxon>
        <taxon>Spermatophyta</taxon>
        <taxon>Magnoliopsida</taxon>
        <taxon>eudicotyledons</taxon>
        <taxon>Gunneridae</taxon>
        <taxon>Pentapetalae</taxon>
        <taxon>rosids</taxon>
        <taxon>malvids</taxon>
        <taxon>Sapindales</taxon>
        <taxon>Anacardiaceae</taxon>
        <taxon>Pistacia</taxon>
    </lineage>
</organism>
<evidence type="ECO:0000313" key="1">
    <source>
        <dbReference type="EMBL" id="KAJ0027614.1"/>
    </source>
</evidence>
<name>A0ACC0Y2A8_9ROSI</name>
<reference evidence="2" key="1">
    <citation type="journal article" date="2023" name="G3 (Bethesda)">
        <title>Genome assembly and association tests identify interacting loci associated with vigor, precocity, and sex in interspecific pistachio rootstocks.</title>
        <authorList>
            <person name="Palmer W."/>
            <person name="Jacygrad E."/>
            <person name="Sagayaradj S."/>
            <person name="Cavanaugh K."/>
            <person name="Han R."/>
            <person name="Bertier L."/>
            <person name="Beede B."/>
            <person name="Kafkas S."/>
            <person name="Golino D."/>
            <person name="Preece J."/>
            <person name="Michelmore R."/>
        </authorList>
    </citation>
    <scope>NUCLEOTIDE SEQUENCE [LARGE SCALE GENOMIC DNA]</scope>
</reference>
<dbReference type="EMBL" id="CM047744">
    <property type="protein sequence ID" value="KAJ0027614.1"/>
    <property type="molecule type" value="Genomic_DNA"/>
</dbReference>
<gene>
    <name evidence="1" type="ORF">Pint_36645</name>
</gene>
<dbReference type="Proteomes" id="UP001163603">
    <property type="component" value="Chromosome 9"/>
</dbReference>
<protein>
    <submittedName>
        <fullName evidence="1">Uncharacterized protein</fullName>
    </submittedName>
</protein>
<sequence>MGSFGGDQVKEIASALQHSEHRFLWSLRQPPPEGQVGSPTDYANLTDVLPEGFIDRTIKIGKVIGWAPQISILAHKAIGGFVSHCGWNSVLESVWFGVPIAAWPMYAEQQFNAFEMVMELELAVEIKLDYKKDISSDSATIVSAKDIEKGIKKLMEGDSEVRKRMAEMSAKSRKAVMEGGSSFSSLGCFIDDVMDNIGSKEAKESLPN</sequence>
<evidence type="ECO:0000313" key="2">
    <source>
        <dbReference type="Proteomes" id="UP001163603"/>
    </source>
</evidence>
<proteinExistence type="predicted"/>
<keyword evidence="2" id="KW-1185">Reference proteome</keyword>
<accession>A0ACC0Y2A8</accession>